<organism evidence="2 3">
    <name type="scientific">Guptibacillus hwajinpoensis</name>
    <dbReference type="NCBI Taxonomy" id="208199"/>
    <lineage>
        <taxon>Bacteria</taxon>
        <taxon>Bacillati</taxon>
        <taxon>Bacillota</taxon>
        <taxon>Bacilli</taxon>
        <taxon>Bacillales</taxon>
        <taxon>Guptibacillaceae</taxon>
        <taxon>Guptibacillus</taxon>
    </lineage>
</organism>
<dbReference type="Proteomes" id="UP001226720">
    <property type="component" value="Unassembled WGS sequence"/>
</dbReference>
<keyword evidence="1" id="KW-0812">Transmembrane</keyword>
<sequence>MKKKSSNMKDALDCFGWICLFVIPFWGMIFLSAELTGQHFLKTLMVYFK</sequence>
<accession>A0ABU0K334</accession>
<proteinExistence type="predicted"/>
<feature type="transmembrane region" description="Helical" evidence="1">
    <location>
        <begin position="12"/>
        <end position="33"/>
    </location>
</feature>
<comment type="caution">
    <text evidence="2">The sequence shown here is derived from an EMBL/GenBank/DDBJ whole genome shotgun (WGS) entry which is preliminary data.</text>
</comment>
<gene>
    <name evidence="2" type="ORF">QO000_001531</name>
</gene>
<dbReference type="EMBL" id="JAUSWM010000002">
    <property type="protein sequence ID" value="MDQ0482562.1"/>
    <property type="molecule type" value="Genomic_DNA"/>
</dbReference>
<keyword evidence="1" id="KW-0472">Membrane</keyword>
<keyword evidence="3" id="KW-1185">Reference proteome</keyword>
<evidence type="ECO:0000256" key="1">
    <source>
        <dbReference type="SAM" id="Phobius"/>
    </source>
</evidence>
<keyword evidence="1" id="KW-1133">Transmembrane helix</keyword>
<evidence type="ECO:0000313" key="2">
    <source>
        <dbReference type="EMBL" id="MDQ0482562.1"/>
    </source>
</evidence>
<reference evidence="2" key="1">
    <citation type="submission" date="2023-07" db="EMBL/GenBank/DDBJ databases">
        <title>Genomic Encyclopedia of Type Strains, Phase IV (KMG-IV): sequencing the most valuable type-strain genomes for metagenomic binning, comparative biology and taxonomic classification.</title>
        <authorList>
            <person name="Goeker M."/>
        </authorList>
    </citation>
    <scope>NUCLEOTIDE SEQUENCE [LARGE SCALE GENOMIC DNA]</scope>
    <source>
        <strain evidence="2">JSM 076093</strain>
    </source>
</reference>
<evidence type="ECO:0000313" key="3">
    <source>
        <dbReference type="Proteomes" id="UP001226720"/>
    </source>
</evidence>
<protein>
    <submittedName>
        <fullName evidence="2">Uncharacterized protein</fullName>
    </submittedName>
</protein>
<name>A0ABU0K334_9BACL</name>